<proteinExistence type="predicted"/>
<comment type="caution">
    <text evidence="2">The sequence shown here is derived from an EMBL/GenBank/DDBJ whole genome shotgun (WGS) entry which is preliminary data.</text>
</comment>
<organism evidence="2 3">
    <name type="scientific">Favolaschia claudopus</name>
    <dbReference type="NCBI Taxonomy" id="2862362"/>
    <lineage>
        <taxon>Eukaryota</taxon>
        <taxon>Fungi</taxon>
        <taxon>Dikarya</taxon>
        <taxon>Basidiomycota</taxon>
        <taxon>Agaricomycotina</taxon>
        <taxon>Agaricomycetes</taxon>
        <taxon>Agaricomycetidae</taxon>
        <taxon>Agaricales</taxon>
        <taxon>Marasmiineae</taxon>
        <taxon>Mycenaceae</taxon>
        <taxon>Favolaschia</taxon>
    </lineage>
</organism>
<evidence type="ECO:0000313" key="3">
    <source>
        <dbReference type="Proteomes" id="UP001362999"/>
    </source>
</evidence>
<dbReference type="Pfam" id="PF20231">
    <property type="entry name" value="DUF6589"/>
    <property type="match status" value="2"/>
</dbReference>
<gene>
    <name evidence="2" type="ORF">R3P38DRAFT_3182805</name>
</gene>
<protein>
    <recommendedName>
        <fullName evidence="1">DUF6589 domain-containing protein</fullName>
    </recommendedName>
</protein>
<accession>A0AAW0CD90</accession>
<feature type="domain" description="DUF6589" evidence="1">
    <location>
        <begin position="116"/>
        <end position="237"/>
    </location>
</feature>
<evidence type="ECO:0000313" key="2">
    <source>
        <dbReference type="EMBL" id="KAK7036841.1"/>
    </source>
</evidence>
<feature type="domain" description="DUF6589" evidence="1">
    <location>
        <begin position="250"/>
        <end position="349"/>
    </location>
</feature>
<keyword evidence="3" id="KW-1185">Reference proteome</keyword>
<evidence type="ECO:0000259" key="1">
    <source>
        <dbReference type="Pfam" id="PF20231"/>
    </source>
</evidence>
<dbReference type="InterPro" id="IPR046496">
    <property type="entry name" value="DUF6589"/>
</dbReference>
<dbReference type="AlphaFoldDB" id="A0AAW0CD90"/>
<reference evidence="2 3" key="1">
    <citation type="journal article" date="2024" name="J Genomics">
        <title>Draft genome sequencing and assembly of Favolaschia claudopus CIRM-BRFM 2984 isolated from oak limbs.</title>
        <authorList>
            <person name="Navarro D."/>
            <person name="Drula E."/>
            <person name="Chaduli D."/>
            <person name="Cazenave R."/>
            <person name="Ahrendt S."/>
            <person name="Wang J."/>
            <person name="Lipzen A."/>
            <person name="Daum C."/>
            <person name="Barry K."/>
            <person name="Grigoriev I.V."/>
            <person name="Favel A."/>
            <person name="Rosso M.N."/>
            <person name="Martin F."/>
        </authorList>
    </citation>
    <scope>NUCLEOTIDE SEQUENCE [LARGE SCALE GENOMIC DNA]</scope>
    <source>
        <strain evidence="2 3">CIRM-BRFM 2984</strain>
    </source>
</reference>
<sequence length="368" mass="41510">MRHLVAPNYFAVADTACGSCLQTQLLPHKVVMQTVADFGIKLSPIQSCRYIFMDFIELPLFLCQIYEVEYADVYEQGIGRKSELKVGTAATCVELDDVVDGAFDAEPFRRKVEARERKDLTTDDLFDDIDWVHIRVAIPPHWTLAIDNSIPKLHHYSTEISAMFRGPLAKHRMREGRKTVCHPLGTNSEKSTETLGMERAVRDFDSQMEVDSDDPKRLFWVRGDGASYANFLRLTDYGAPLGIFKNKIDYGPATSSDPSSLSRCSNMAGLKRPSNLKACDYYPTVRNLTIIWKAHVLDCWRIRFETDNLQAYFSNLARRNELPPLDNLLGHAMVLVDSYASQAAIHTSLSAARSIDPGRVNKVREGTP</sequence>
<dbReference type="EMBL" id="JAWWNJ010000018">
    <property type="protein sequence ID" value="KAK7036841.1"/>
    <property type="molecule type" value="Genomic_DNA"/>
</dbReference>
<dbReference type="Proteomes" id="UP001362999">
    <property type="component" value="Unassembled WGS sequence"/>
</dbReference>
<name>A0AAW0CD90_9AGAR</name>